<protein>
    <submittedName>
        <fullName evidence="1">Uncharacterized protein</fullName>
    </submittedName>
</protein>
<dbReference type="EMBL" id="BGZK01000542">
    <property type="protein sequence ID" value="GBP49315.1"/>
    <property type="molecule type" value="Genomic_DNA"/>
</dbReference>
<sequence>MRYAKFLKALPTPKSAGRNGTRMHGFAFDRFFVKLHSKGSLVPDILNGGMYRNKVPRSDRRSRILEDMAVEWFNRNPKRIYYPTRIVTPLSISFSLSPAHA</sequence>
<accession>A0A4C1WGR1</accession>
<organism evidence="1 2">
    <name type="scientific">Eumeta variegata</name>
    <name type="common">Bagworm moth</name>
    <name type="synonym">Eumeta japonica</name>
    <dbReference type="NCBI Taxonomy" id="151549"/>
    <lineage>
        <taxon>Eukaryota</taxon>
        <taxon>Metazoa</taxon>
        <taxon>Ecdysozoa</taxon>
        <taxon>Arthropoda</taxon>
        <taxon>Hexapoda</taxon>
        <taxon>Insecta</taxon>
        <taxon>Pterygota</taxon>
        <taxon>Neoptera</taxon>
        <taxon>Endopterygota</taxon>
        <taxon>Lepidoptera</taxon>
        <taxon>Glossata</taxon>
        <taxon>Ditrysia</taxon>
        <taxon>Tineoidea</taxon>
        <taxon>Psychidae</taxon>
        <taxon>Oiketicinae</taxon>
        <taxon>Eumeta</taxon>
    </lineage>
</organism>
<reference evidence="1 2" key="1">
    <citation type="journal article" date="2019" name="Commun. Biol.">
        <title>The bagworm genome reveals a unique fibroin gene that provides high tensile strength.</title>
        <authorList>
            <person name="Kono N."/>
            <person name="Nakamura H."/>
            <person name="Ohtoshi R."/>
            <person name="Tomita M."/>
            <person name="Numata K."/>
            <person name="Arakawa K."/>
        </authorList>
    </citation>
    <scope>NUCLEOTIDE SEQUENCE [LARGE SCALE GENOMIC DNA]</scope>
</reference>
<gene>
    <name evidence="1" type="ORF">EVAR_27017_1</name>
</gene>
<name>A0A4C1WGR1_EUMVA</name>
<dbReference type="Proteomes" id="UP000299102">
    <property type="component" value="Unassembled WGS sequence"/>
</dbReference>
<dbReference type="AlphaFoldDB" id="A0A4C1WGR1"/>
<comment type="caution">
    <text evidence="1">The sequence shown here is derived from an EMBL/GenBank/DDBJ whole genome shotgun (WGS) entry which is preliminary data.</text>
</comment>
<keyword evidence="2" id="KW-1185">Reference proteome</keyword>
<evidence type="ECO:0000313" key="2">
    <source>
        <dbReference type="Proteomes" id="UP000299102"/>
    </source>
</evidence>
<proteinExistence type="predicted"/>
<evidence type="ECO:0000313" key="1">
    <source>
        <dbReference type="EMBL" id="GBP49315.1"/>
    </source>
</evidence>